<evidence type="ECO:0000313" key="2">
    <source>
        <dbReference type="Proteomes" id="UP000827845"/>
    </source>
</evidence>
<sequence length="48" mass="5639">MTEITVRCDKCDALVELIRQEDRTLALRCDCPEQRSIKMARKTPEGWE</sequence>
<protein>
    <submittedName>
        <fullName evidence="1">Uncharacterized protein</fullName>
    </submittedName>
</protein>
<dbReference type="EMBL" id="MZ334527">
    <property type="protein sequence ID" value="UBF23413.1"/>
    <property type="molecule type" value="Genomic_DNA"/>
</dbReference>
<gene>
    <name evidence="1" type="ORF">HATV-3_gp63</name>
</gene>
<evidence type="ECO:0000313" key="1">
    <source>
        <dbReference type="EMBL" id="UBF23413.1"/>
    </source>
</evidence>
<reference evidence="1" key="1">
    <citation type="submission" date="2021-05" db="EMBL/GenBank/DDBJ databases">
        <title>Diversity, taxonomy and evolution of archaeal viruses of the class Caudoviricetes.</title>
        <authorList>
            <person name="Liu Y."/>
            <person name="Demina T.A."/>
            <person name="Roux S."/>
            <person name="Aiewsakun P."/>
            <person name="Kazlauskas D."/>
            <person name="Simmonds P."/>
            <person name="Prangishvili D."/>
            <person name="Oksanen H.M."/>
            <person name="Krupovic M."/>
        </authorList>
    </citation>
    <scope>NUCLEOTIDE SEQUENCE</scope>
    <source>
        <strain evidence="1">HATV-3/30</strain>
    </source>
</reference>
<keyword evidence="2" id="KW-1185">Reference proteome</keyword>
<proteinExistence type="predicted"/>
<organism evidence="1 2">
    <name type="scientific">Haloarcula tailed virus 3</name>
    <dbReference type="NCBI Taxonomy" id="2877990"/>
    <lineage>
        <taxon>Viruses</taxon>
        <taxon>Duplodnaviria</taxon>
        <taxon>Heunggongvirae</taxon>
        <taxon>Uroviricota</taxon>
        <taxon>Caudoviricetes</taxon>
        <taxon>Kirjokansivirales</taxon>
        <taxon>Pyrstoviridae</taxon>
        <taxon>Hatrivirus</taxon>
        <taxon>Hatrivirus caudatum</taxon>
        <taxon>Hatrivirus HATV3</taxon>
    </lineage>
</organism>
<accession>A0AAE8Y1W9</accession>
<name>A0AAE8Y1W9_9CAUD</name>
<dbReference type="Proteomes" id="UP000827845">
    <property type="component" value="Segment"/>
</dbReference>